<sequence>MPLPARAPAGPPVPAPRIAPYLFGFDRAEAPAPGWLTELYDASDLRFAGAYVDGPPVAGHPPGSFTISARSPDRHWMDRLDAASAAGWGTVFFYIGYSSPHDTSAHPSTHPPAGQPTQERGRLHAQHIKTIIGTRNPGWAGGVVMIDNENSARLDLDSRAEQPMRDYYLALCEELTLPGPGAAPPMRPGFYLHSPVAVPLLRIRPDLFVWDVEIDVFDAGTTDTVVPPFDPAHPTRIEVGEPRTSVTLRPTLVTPPPGGAAPAWNAWPVGRQFRFYVAHMPQRRAPITRVRRSLTPTTPIDFDCSLVRNPAFPVAEPRVTAFGGRPDPQVVRGTFAEPARGGDTGTPPMMLLHLLGLRRAGPHPQSTPALAVEPDAPIVAVPPERPAVVFSQLRGGVPVEWRLQRDAWVRTVLPTLTGISARRIRALAAAGQSDRSVHLFTVSSEQRLHAQRRTADGPWSEPAPMAGDLRLHPFGSPAVAARGRTVEVVFLDRESRLVNAWWSRGGEWPGKAHTVVDKAAPLLPGGALVALAPTRDDLLALGIGRDLRLHLADYRAGRGWEPPRPLGRPEDRLTPHARFAAQVVTPELVEVCALTHRLQPVVYRLRLSEGAWRSAEPRPLPAIPPRPPQDHRPPARESPVEPAYGWVFNPFGDTTLGRTTTGRSFVAFSAYTGGKAGGRAAAVARFLDGDEEWWLYR</sequence>
<evidence type="ECO:0000313" key="2">
    <source>
        <dbReference type="EMBL" id="KMO97842.1"/>
    </source>
</evidence>
<dbReference type="SUPFAM" id="SSF89372">
    <property type="entry name" value="Fucose-specific lectin"/>
    <property type="match status" value="1"/>
</dbReference>
<proteinExistence type="predicted"/>
<dbReference type="PATRIC" id="fig|66430.4.peg.4567"/>
<accession>A0A0J6XU77</accession>
<dbReference type="Gene3D" id="2.120.10.70">
    <property type="entry name" value="Fucose-specific lectin"/>
    <property type="match status" value="1"/>
</dbReference>
<dbReference type="RefSeq" id="WP_048476349.1">
    <property type="nucleotide sequence ID" value="NZ_JBIRUD010000001.1"/>
</dbReference>
<evidence type="ECO:0000256" key="1">
    <source>
        <dbReference type="SAM" id="MobiDB-lite"/>
    </source>
</evidence>
<protein>
    <submittedName>
        <fullName evidence="2">Uncharacterized protein</fullName>
    </submittedName>
</protein>
<comment type="caution">
    <text evidence="2">The sequence shown here is derived from an EMBL/GenBank/DDBJ whole genome shotgun (WGS) entry which is preliminary data.</text>
</comment>
<dbReference type="EMBL" id="LFML01000041">
    <property type="protein sequence ID" value="KMO97842.1"/>
    <property type="molecule type" value="Genomic_DNA"/>
</dbReference>
<organism evidence="2 3">
    <name type="scientific">Streptomyces roseus</name>
    <dbReference type="NCBI Taxonomy" id="66430"/>
    <lineage>
        <taxon>Bacteria</taxon>
        <taxon>Bacillati</taxon>
        <taxon>Actinomycetota</taxon>
        <taxon>Actinomycetes</taxon>
        <taxon>Kitasatosporales</taxon>
        <taxon>Streptomycetaceae</taxon>
        <taxon>Streptomyces</taxon>
    </lineage>
</organism>
<evidence type="ECO:0000313" key="3">
    <source>
        <dbReference type="Proteomes" id="UP000035932"/>
    </source>
</evidence>
<feature type="compositionally biased region" description="Basic and acidic residues" evidence="1">
    <location>
        <begin position="628"/>
        <end position="639"/>
    </location>
</feature>
<reference evidence="2 3" key="1">
    <citation type="submission" date="2015-06" db="EMBL/GenBank/DDBJ databases">
        <title>Recapitulation of the evolution of biosynthetic gene clusters reveals hidden chemical diversity on bacterial genomes.</title>
        <authorList>
            <person name="Cruz-Morales P."/>
            <person name="Martinez-Guerrero C."/>
            <person name="Morales-Escalante M.A."/>
            <person name="Yanez-Guerra L.A."/>
            <person name="Kopp J.F."/>
            <person name="Feldmann J."/>
            <person name="Ramos-Aboites H.E."/>
            <person name="Barona-Gomez F."/>
        </authorList>
    </citation>
    <scope>NUCLEOTIDE SEQUENCE [LARGE SCALE GENOMIC DNA]</scope>
    <source>
        <strain evidence="2 3">ATCC 31245</strain>
    </source>
</reference>
<keyword evidence="3" id="KW-1185">Reference proteome</keyword>
<feature type="region of interest" description="Disordered" evidence="1">
    <location>
        <begin position="616"/>
        <end position="639"/>
    </location>
</feature>
<feature type="compositionally biased region" description="Pro residues" evidence="1">
    <location>
        <begin position="618"/>
        <end position="627"/>
    </location>
</feature>
<dbReference type="AlphaFoldDB" id="A0A0J6XU77"/>
<dbReference type="Proteomes" id="UP000035932">
    <property type="component" value="Unassembled WGS sequence"/>
</dbReference>
<name>A0A0J6XU77_9ACTN</name>
<gene>
    <name evidence="2" type="ORF">ACS04_10895</name>
</gene>